<proteinExistence type="predicted"/>
<feature type="signal peptide" evidence="1">
    <location>
        <begin position="1"/>
        <end position="24"/>
    </location>
</feature>
<protein>
    <submittedName>
        <fullName evidence="2">Uncharacterized protein</fullName>
    </submittedName>
</protein>
<dbReference type="AlphaFoldDB" id="A0A0E9QHG7"/>
<organism evidence="2">
    <name type="scientific">Anguilla anguilla</name>
    <name type="common">European freshwater eel</name>
    <name type="synonym">Muraena anguilla</name>
    <dbReference type="NCBI Taxonomy" id="7936"/>
    <lineage>
        <taxon>Eukaryota</taxon>
        <taxon>Metazoa</taxon>
        <taxon>Chordata</taxon>
        <taxon>Craniata</taxon>
        <taxon>Vertebrata</taxon>
        <taxon>Euteleostomi</taxon>
        <taxon>Actinopterygii</taxon>
        <taxon>Neopterygii</taxon>
        <taxon>Teleostei</taxon>
        <taxon>Anguilliformes</taxon>
        <taxon>Anguillidae</taxon>
        <taxon>Anguilla</taxon>
    </lineage>
</organism>
<dbReference type="EMBL" id="GBXM01092999">
    <property type="protein sequence ID" value="JAH15578.1"/>
    <property type="molecule type" value="Transcribed_RNA"/>
</dbReference>
<name>A0A0E9QHG7_ANGAN</name>
<sequence length="25" mass="3061">MHLCSRLFLHFLLLFLLVKPQFESQ</sequence>
<keyword evidence="1" id="KW-0732">Signal</keyword>
<reference evidence="2" key="1">
    <citation type="submission" date="2014-11" db="EMBL/GenBank/DDBJ databases">
        <authorList>
            <person name="Amaro Gonzalez C."/>
        </authorList>
    </citation>
    <scope>NUCLEOTIDE SEQUENCE</scope>
</reference>
<evidence type="ECO:0000313" key="2">
    <source>
        <dbReference type="EMBL" id="JAH15578.1"/>
    </source>
</evidence>
<feature type="chain" id="PRO_5002431470" evidence="1">
    <location>
        <position position="25"/>
    </location>
</feature>
<reference evidence="2" key="2">
    <citation type="journal article" date="2015" name="Fish Shellfish Immunol.">
        <title>Early steps in the European eel (Anguilla anguilla)-Vibrio vulnificus interaction in the gills: Role of the RtxA13 toxin.</title>
        <authorList>
            <person name="Callol A."/>
            <person name="Pajuelo D."/>
            <person name="Ebbesson L."/>
            <person name="Teles M."/>
            <person name="MacKenzie S."/>
            <person name="Amaro C."/>
        </authorList>
    </citation>
    <scope>NUCLEOTIDE SEQUENCE</scope>
</reference>
<accession>A0A0E9QHG7</accession>
<evidence type="ECO:0000256" key="1">
    <source>
        <dbReference type="SAM" id="SignalP"/>
    </source>
</evidence>